<dbReference type="Pfam" id="PF09331">
    <property type="entry name" value="DUF1985"/>
    <property type="match status" value="1"/>
</dbReference>
<evidence type="ECO:0000256" key="1">
    <source>
        <dbReference type="SAM" id="Phobius"/>
    </source>
</evidence>
<dbReference type="Proteomes" id="UP000712281">
    <property type="component" value="Unassembled WGS sequence"/>
</dbReference>
<name>A0A8S9HQ70_BRACR</name>
<evidence type="ECO:0000313" key="4">
    <source>
        <dbReference type="Proteomes" id="UP000712281"/>
    </source>
</evidence>
<dbReference type="AlphaFoldDB" id="A0A8S9HQ70"/>
<dbReference type="EMBL" id="QGKW02001940">
    <property type="protein sequence ID" value="KAF2559270.1"/>
    <property type="molecule type" value="Genomic_DNA"/>
</dbReference>
<comment type="caution">
    <text evidence="3">The sequence shown here is derived from an EMBL/GenBank/DDBJ whole genome shotgun (WGS) entry which is preliminary data.</text>
</comment>
<keyword evidence="1" id="KW-1133">Transmembrane helix</keyword>
<protein>
    <recommendedName>
        <fullName evidence="2">DUF1985 domain-containing protein</fullName>
    </recommendedName>
</protein>
<feature type="transmembrane region" description="Helical" evidence="1">
    <location>
        <begin position="106"/>
        <end position="124"/>
    </location>
</feature>
<dbReference type="InterPro" id="IPR015410">
    <property type="entry name" value="DUF1985"/>
</dbReference>
<evidence type="ECO:0000259" key="2">
    <source>
        <dbReference type="Pfam" id="PF09331"/>
    </source>
</evidence>
<feature type="domain" description="DUF1985" evidence="2">
    <location>
        <begin position="53"/>
        <end position="129"/>
    </location>
</feature>
<accession>A0A8S9HQ70</accession>
<organism evidence="3 4">
    <name type="scientific">Brassica cretica</name>
    <name type="common">Mustard</name>
    <dbReference type="NCBI Taxonomy" id="69181"/>
    <lineage>
        <taxon>Eukaryota</taxon>
        <taxon>Viridiplantae</taxon>
        <taxon>Streptophyta</taxon>
        <taxon>Embryophyta</taxon>
        <taxon>Tracheophyta</taxon>
        <taxon>Spermatophyta</taxon>
        <taxon>Magnoliopsida</taxon>
        <taxon>eudicotyledons</taxon>
        <taxon>Gunneridae</taxon>
        <taxon>Pentapetalae</taxon>
        <taxon>rosids</taxon>
        <taxon>malvids</taxon>
        <taxon>Brassicales</taxon>
        <taxon>Brassicaceae</taxon>
        <taxon>Brassiceae</taxon>
        <taxon>Brassica</taxon>
    </lineage>
</organism>
<proteinExistence type="predicted"/>
<reference evidence="3" key="1">
    <citation type="submission" date="2019-12" db="EMBL/GenBank/DDBJ databases">
        <title>Genome sequencing and annotation of Brassica cretica.</title>
        <authorList>
            <person name="Studholme D.J."/>
            <person name="Sarris P.F."/>
        </authorList>
    </citation>
    <scope>NUCLEOTIDE SEQUENCE</scope>
    <source>
        <strain evidence="3">PFS-001/15</strain>
        <tissue evidence="3">Leaf</tissue>
    </source>
</reference>
<keyword evidence="1" id="KW-0472">Membrane</keyword>
<sequence>MYQRPKRIESLVDALDPKEVEILGKTAIEKIISKSKSFIICQFWPVRHRLHAHSEKQYEIWFLFVGKPVRMSLEEFSYVTSLNCKKIFKKKKNTKRKRKNPTTEKLYWGGLFGTLKFYLIDLAIKMLKKIKEGHRPGYAFEVHMPSFYI</sequence>
<gene>
    <name evidence="3" type="ORF">F2Q68_00016109</name>
</gene>
<evidence type="ECO:0000313" key="3">
    <source>
        <dbReference type="EMBL" id="KAF2559270.1"/>
    </source>
</evidence>
<keyword evidence="1" id="KW-0812">Transmembrane</keyword>